<dbReference type="EMBL" id="LMVH01000001">
    <property type="protein sequence ID" value="KUL98522.1"/>
    <property type="molecule type" value="Genomic_DNA"/>
</dbReference>
<protein>
    <recommendedName>
        <fullName evidence="3">DUF4241 domain-containing protein</fullName>
    </recommendedName>
</protein>
<dbReference type="Pfam" id="PF14025">
    <property type="entry name" value="DUF4241"/>
    <property type="match status" value="1"/>
</dbReference>
<gene>
    <name evidence="1" type="ORF">RO03_03040</name>
</gene>
<dbReference type="Proteomes" id="UP000054800">
    <property type="component" value="Unassembled WGS sequence"/>
</dbReference>
<dbReference type="InterPro" id="IPR025335">
    <property type="entry name" value="DUF4241"/>
</dbReference>
<evidence type="ECO:0000313" key="1">
    <source>
        <dbReference type="EMBL" id="KUL98522.1"/>
    </source>
</evidence>
<comment type="caution">
    <text evidence="1">The sequence shown here is derived from an EMBL/GenBank/DDBJ whole genome shotgun (WGS) entry which is preliminary data.</text>
</comment>
<dbReference type="OrthoDB" id="9789980at2"/>
<dbReference type="RefSeq" id="WP_023041168.1">
    <property type="nucleotide sequence ID" value="NZ_LMVH01000001.1"/>
</dbReference>
<evidence type="ECO:0008006" key="3">
    <source>
        <dbReference type="Google" id="ProtNLM"/>
    </source>
</evidence>
<organism evidence="1 2">
    <name type="scientific">Fusobacterium nucleatum subsp. nucleatum</name>
    <dbReference type="NCBI Taxonomy" id="76856"/>
    <lineage>
        <taxon>Bacteria</taxon>
        <taxon>Fusobacteriati</taxon>
        <taxon>Fusobacteriota</taxon>
        <taxon>Fusobacteriia</taxon>
        <taxon>Fusobacteriales</taxon>
        <taxon>Fusobacteriaceae</taxon>
        <taxon>Fusobacterium</taxon>
    </lineage>
</organism>
<accession>A0A0M4T3Y9</accession>
<reference evidence="1 2" key="1">
    <citation type="submission" date="2015-10" db="EMBL/GenBank/DDBJ databases">
        <authorList>
            <person name="Gilbert D.G."/>
        </authorList>
    </citation>
    <scope>NUCLEOTIDE SEQUENCE [LARGE SCALE GENOMIC DNA]</scope>
    <source>
        <strain evidence="1 2">ChDC F311</strain>
    </source>
</reference>
<proteinExistence type="predicted"/>
<dbReference type="AlphaFoldDB" id="A0A0M4T3Y9"/>
<evidence type="ECO:0000313" key="2">
    <source>
        <dbReference type="Proteomes" id="UP000054800"/>
    </source>
</evidence>
<sequence length="243" mass="28087">MQPTREWLEKWKKVKDKLQAPRNLEDYFTLKEIAGEELDVLNIGTCSIPSGKLVAGDSLVTLPDENLIPYIQETPIGEFPVDICVLTNHDRYAAIRIKFNDNKAVYFENGMKGNEDLEGEIKEGDFYGFGVDAGMASITDIEVQKAYHKFEKKFSELNEDGDLYNDYFWDLLEENAKEFPKYQAEYGDWLNWNIPDTKYTIPICASGWGDGYYPVYFGYDENNNICQVVVHFIDIDLEFSEEK</sequence>
<dbReference type="PATRIC" id="fig|76856.3.peg.327"/>
<name>A0A0M4T3Y9_FUSNC</name>